<sequence length="137" mass="14718">MRLASRHRRGLATWLAAFMLLVQLVTAAYACPRTEGRAEAAAAAADELMHECDGDMHAEMDPDQPQLCKAHCDQGTQSVNPQASPELQASLAALPVLLWVFPVLSEPPSVGARSRAPTHGPPRGSPPLYISLLSLRN</sequence>
<dbReference type="RefSeq" id="WP_169161861.1">
    <property type="nucleotide sequence ID" value="NZ_JABBFW010000014.1"/>
</dbReference>
<protein>
    <submittedName>
        <fullName evidence="1">Uncharacterized protein</fullName>
    </submittedName>
</protein>
<reference evidence="1 2" key="1">
    <citation type="submission" date="2020-04" db="EMBL/GenBank/DDBJ databases">
        <title>Azohydromonas sp. isolated from soil.</title>
        <authorList>
            <person name="Dahal R.H."/>
        </authorList>
    </citation>
    <scope>NUCLEOTIDE SEQUENCE [LARGE SCALE GENOMIC DNA]</scope>
    <source>
        <strain evidence="1 2">G-1-1-14</strain>
    </source>
</reference>
<dbReference type="Proteomes" id="UP000574067">
    <property type="component" value="Unassembled WGS sequence"/>
</dbReference>
<accession>A0A848FDR5</accession>
<dbReference type="AlphaFoldDB" id="A0A848FDR5"/>
<gene>
    <name evidence="1" type="ORF">HHL10_18395</name>
</gene>
<organism evidence="1 2">
    <name type="scientific">Azohydromonas caseinilytica</name>
    <dbReference type="NCBI Taxonomy" id="2728836"/>
    <lineage>
        <taxon>Bacteria</taxon>
        <taxon>Pseudomonadati</taxon>
        <taxon>Pseudomonadota</taxon>
        <taxon>Betaproteobacteria</taxon>
        <taxon>Burkholderiales</taxon>
        <taxon>Sphaerotilaceae</taxon>
        <taxon>Azohydromonas</taxon>
    </lineage>
</organism>
<dbReference type="EMBL" id="JABBFW010000014">
    <property type="protein sequence ID" value="NML16955.1"/>
    <property type="molecule type" value="Genomic_DNA"/>
</dbReference>
<evidence type="ECO:0000313" key="2">
    <source>
        <dbReference type="Proteomes" id="UP000574067"/>
    </source>
</evidence>
<dbReference type="PROSITE" id="PS51257">
    <property type="entry name" value="PROKAR_LIPOPROTEIN"/>
    <property type="match status" value="1"/>
</dbReference>
<name>A0A848FDR5_9BURK</name>
<proteinExistence type="predicted"/>
<keyword evidence="2" id="KW-1185">Reference proteome</keyword>
<comment type="caution">
    <text evidence="1">The sequence shown here is derived from an EMBL/GenBank/DDBJ whole genome shotgun (WGS) entry which is preliminary data.</text>
</comment>
<evidence type="ECO:0000313" key="1">
    <source>
        <dbReference type="EMBL" id="NML16955.1"/>
    </source>
</evidence>